<feature type="region of interest" description="Disordered" evidence="1">
    <location>
        <begin position="1"/>
        <end position="165"/>
    </location>
</feature>
<dbReference type="EMBL" id="JABBWM010000009">
    <property type="protein sequence ID" value="KAG2114736.1"/>
    <property type="molecule type" value="Genomic_DNA"/>
</dbReference>
<feature type="compositionally biased region" description="Polar residues" evidence="1">
    <location>
        <begin position="426"/>
        <end position="437"/>
    </location>
</feature>
<feature type="compositionally biased region" description="Low complexity" evidence="1">
    <location>
        <begin position="438"/>
        <end position="452"/>
    </location>
</feature>
<feature type="compositionally biased region" description="Low complexity" evidence="1">
    <location>
        <begin position="96"/>
        <end position="108"/>
    </location>
</feature>
<feature type="compositionally biased region" description="Polar residues" evidence="1">
    <location>
        <begin position="242"/>
        <end position="272"/>
    </location>
</feature>
<accession>A0A9P7FD59</accession>
<dbReference type="AlphaFoldDB" id="A0A9P7FD59"/>
<feature type="compositionally biased region" description="Low complexity" evidence="1">
    <location>
        <begin position="509"/>
        <end position="527"/>
    </location>
</feature>
<proteinExistence type="predicted"/>
<organism evidence="2 3">
    <name type="scientific">Suillus discolor</name>
    <dbReference type="NCBI Taxonomy" id="1912936"/>
    <lineage>
        <taxon>Eukaryota</taxon>
        <taxon>Fungi</taxon>
        <taxon>Dikarya</taxon>
        <taxon>Basidiomycota</taxon>
        <taxon>Agaricomycotina</taxon>
        <taxon>Agaricomycetes</taxon>
        <taxon>Agaricomycetidae</taxon>
        <taxon>Boletales</taxon>
        <taxon>Suillineae</taxon>
        <taxon>Suillaceae</taxon>
        <taxon>Suillus</taxon>
    </lineage>
</organism>
<feature type="compositionally biased region" description="Polar residues" evidence="1">
    <location>
        <begin position="109"/>
        <end position="128"/>
    </location>
</feature>
<protein>
    <submittedName>
        <fullName evidence="2">Uncharacterized protein</fullName>
    </submittedName>
</protein>
<dbReference type="OrthoDB" id="2681314at2759"/>
<gene>
    <name evidence="2" type="ORF">F5147DRAFT_677739</name>
</gene>
<evidence type="ECO:0000256" key="1">
    <source>
        <dbReference type="SAM" id="MobiDB-lite"/>
    </source>
</evidence>
<feature type="compositionally biased region" description="Polar residues" evidence="1">
    <location>
        <begin position="17"/>
        <end position="29"/>
    </location>
</feature>
<comment type="caution">
    <text evidence="2">The sequence shown here is derived from an EMBL/GenBank/DDBJ whole genome shotgun (WGS) entry which is preliminary data.</text>
</comment>
<reference evidence="2" key="1">
    <citation type="journal article" date="2020" name="New Phytol.">
        <title>Comparative genomics reveals dynamic genome evolution in host specialist ectomycorrhizal fungi.</title>
        <authorList>
            <person name="Lofgren L.A."/>
            <person name="Nguyen N.H."/>
            <person name="Vilgalys R."/>
            <person name="Ruytinx J."/>
            <person name="Liao H.L."/>
            <person name="Branco S."/>
            <person name="Kuo A."/>
            <person name="LaButti K."/>
            <person name="Lipzen A."/>
            <person name="Andreopoulos W."/>
            <person name="Pangilinan J."/>
            <person name="Riley R."/>
            <person name="Hundley H."/>
            <person name="Na H."/>
            <person name="Barry K."/>
            <person name="Grigoriev I.V."/>
            <person name="Stajich J.E."/>
            <person name="Kennedy P.G."/>
        </authorList>
    </citation>
    <scope>NUCLEOTIDE SEQUENCE</scope>
    <source>
        <strain evidence="2">FC423</strain>
    </source>
</reference>
<feature type="compositionally biased region" description="Basic residues" evidence="1">
    <location>
        <begin position="528"/>
        <end position="541"/>
    </location>
</feature>
<dbReference type="GeneID" id="64698413"/>
<feature type="region of interest" description="Disordered" evidence="1">
    <location>
        <begin position="229"/>
        <end position="272"/>
    </location>
</feature>
<name>A0A9P7FD59_9AGAM</name>
<evidence type="ECO:0000313" key="3">
    <source>
        <dbReference type="Proteomes" id="UP000823399"/>
    </source>
</evidence>
<keyword evidence="3" id="KW-1185">Reference proteome</keyword>
<dbReference type="Proteomes" id="UP000823399">
    <property type="component" value="Unassembled WGS sequence"/>
</dbReference>
<dbReference type="RefSeq" id="XP_041296684.1">
    <property type="nucleotide sequence ID" value="XM_041436154.1"/>
</dbReference>
<feature type="region of interest" description="Disordered" evidence="1">
    <location>
        <begin position="426"/>
        <end position="541"/>
    </location>
</feature>
<evidence type="ECO:0000313" key="2">
    <source>
        <dbReference type="EMBL" id="KAG2114736.1"/>
    </source>
</evidence>
<sequence>MHLPLPPGVRAGPTFPPSSVGSVASTSAPVTAFTPSPAMPARPHTLKPRHPVNFRPATSLPLRPGSSHQPTHLPLPPRVRAGPTSPPSSAGISPFITTSTRITSQTSTLPSRPFSQHSQGPSASSILSTDGRYAESMPQLSPHVSPTRQGQVPYQSTPESFQPQASWPLHPQHARALTTPAKLVHSSRGLGKNIAAGVLGLLGGAVLAEAAGDDDIVDDITEIMDDMSIGNSADDQFDPDMDTNNNQGSGSDSTDIQGDQTSPGDASNVTDYQGDQTFTEDFFDPTANIQVDQTFSGVSFDAQYYQGDQIFTEDFFDPMVNVQVDQTFDGVSFDAPYYQGDLIVTEDFYDPTANIQVDQMFDGVSFDAPYYQGDLIVTEDFYDPTASIQVDQTFDGVSFDAPYYQGDQLFTGDPVGQTWVVSDQTIGTGLDPNQSQGYYYTSPQSSHTSHTQNPHMNHGAHPSFGTAGHTTQSQGPPIPAHHAVNHGHGTAPHHAHSPQSQAGSSVPPAQHHAQGNSQQNQASQHNHTGQHHHSHHSHRHGLNKTMELVKDALITGSALATLVGNGNG</sequence>
<feature type="compositionally biased region" description="Polar residues" evidence="1">
    <location>
        <begin position="138"/>
        <end position="165"/>
    </location>
</feature>